<keyword evidence="8" id="KW-0333">Golgi apparatus</keyword>
<comment type="similarity">
    <text evidence="2">Belongs to the glycosyltransferase 29 family.</text>
</comment>
<evidence type="ECO:0000256" key="10">
    <source>
        <dbReference type="ARBA" id="ARBA00023180"/>
    </source>
</evidence>
<evidence type="ECO:0000256" key="4">
    <source>
        <dbReference type="ARBA" id="ARBA00022679"/>
    </source>
</evidence>
<organism evidence="12 13">
    <name type="scientific">Bathycoccus prasinos</name>
    <dbReference type="NCBI Taxonomy" id="41875"/>
    <lineage>
        <taxon>Eukaryota</taxon>
        <taxon>Viridiplantae</taxon>
        <taxon>Chlorophyta</taxon>
        <taxon>Mamiellophyceae</taxon>
        <taxon>Mamiellales</taxon>
        <taxon>Bathycoccaceae</taxon>
        <taxon>Bathycoccus</taxon>
    </lineage>
</organism>
<dbReference type="GeneID" id="19014451"/>
<dbReference type="GO" id="GO:0008373">
    <property type="term" value="F:sialyltransferase activity"/>
    <property type="evidence" value="ECO:0007669"/>
    <property type="project" value="InterPro"/>
</dbReference>
<keyword evidence="10" id="KW-0325">Glycoprotein</keyword>
<protein>
    <submittedName>
        <fullName evidence="12">CMP-N-acetylneuraminate-poly-alpha-2, 8-sialyltran sferase</fullName>
    </submittedName>
</protein>
<evidence type="ECO:0000313" key="12">
    <source>
        <dbReference type="EMBL" id="CCO17794.1"/>
    </source>
</evidence>
<feature type="compositionally biased region" description="Acidic residues" evidence="11">
    <location>
        <begin position="586"/>
        <end position="602"/>
    </location>
</feature>
<dbReference type="Pfam" id="PF00777">
    <property type="entry name" value="Glyco_transf_29"/>
    <property type="match status" value="1"/>
</dbReference>
<keyword evidence="7" id="KW-1133">Transmembrane helix</keyword>
<dbReference type="GO" id="GO:0000139">
    <property type="term" value="C:Golgi membrane"/>
    <property type="evidence" value="ECO:0007669"/>
    <property type="project" value="UniProtKB-SubCell"/>
</dbReference>
<gene>
    <name evidence="12" type="ORF">Bathy08g04720</name>
</gene>
<name>K8EIE7_9CHLO</name>
<dbReference type="InterPro" id="IPR038578">
    <property type="entry name" value="GT29-like_sf"/>
</dbReference>
<dbReference type="eggNOG" id="KOG2692">
    <property type="taxonomic scope" value="Eukaryota"/>
</dbReference>
<dbReference type="RefSeq" id="XP_007511673.1">
    <property type="nucleotide sequence ID" value="XM_007511611.1"/>
</dbReference>
<dbReference type="KEGG" id="bpg:Bathy08g04720"/>
<dbReference type="CDD" id="cd19952">
    <property type="entry name" value="GT29"/>
    <property type="match status" value="1"/>
</dbReference>
<evidence type="ECO:0000256" key="3">
    <source>
        <dbReference type="ARBA" id="ARBA00022676"/>
    </source>
</evidence>
<evidence type="ECO:0000256" key="8">
    <source>
        <dbReference type="ARBA" id="ARBA00023034"/>
    </source>
</evidence>
<dbReference type="EMBL" id="FO082271">
    <property type="protein sequence ID" value="CCO17794.1"/>
    <property type="molecule type" value="Genomic_DNA"/>
</dbReference>
<dbReference type="InterPro" id="IPR050943">
    <property type="entry name" value="Glycosyltr_29_Sialyltrsf"/>
</dbReference>
<keyword evidence="9" id="KW-0472">Membrane</keyword>
<evidence type="ECO:0000256" key="6">
    <source>
        <dbReference type="ARBA" id="ARBA00022968"/>
    </source>
</evidence>
<proteinExistence type="inferred from homology"/>
<dbReference type="Gene3D" id="3.90.1480.20">
    <property type="entry name" value="Glycosyl transferase family 29"/>
    <property type="match status" value="1"/>
</dbReference>
<sequence length="1003" mass="112090">MASLPFFQSHHDLAHKHRIEHERAHSGNSMHSLRTEIDRTVDAKEELSLLRKYGTKVVKGSLRGFVEGRLDEVARRTERELSKTLGTGAENGGGDLASNLVRTSRSQAAMRNFGRVPFHESSTSSLGASGMKSSGQGTAKNKRNNKQSANAKRESLAEKLEQLEKINQKAREKLESGSDASELFAEAAMTQESWADAMKMAKHSTGWKGGGKAFMERLQSQRDEYKEKASAVFMSDEDVAKADALIHQKQREEKENRKRRFFGGFRHNKRKDMDATLDEDTKTHFETILGGISGVQSDAESLLERTEDEKGSLVSHAREKQEAYLKRHNSKSRDIPSWLQARLESNTYSASESDPLEIEPNNLARWIPAIAAREHVLPKRSRNGLECSSSPVTADLRDSGRLMQRDLKYLQRVWSSLDATRLAQGLWARMPLLSEGSNVIFRDRVASSSSTSSRESRSDASATPRAHKPRVHKEHRPAEMSTDTNEAIEQLRAAIAKGKAFKDDDDDEEEDDDDEEEEEEEQMEQKPQTAENAEQQSAEVLNTVAQALNLDSTDIEELGLVSIKNRDKEGREVVLDAAMLEKPIGEDGENGAEEDGIEEGGDENANNKDEDTEQEQQPQQQQGKDGNDDNYSNDASVVVSGDDNTDDVGEEVPERRRRRRRLLSTSQKPRSIPLTLHRAMLFPDDYHTSDKYCPAGMKGCTESERRLPRAIELKQETFVDGVTQRGGADGDLLQVKQGERQRLKLKLDLVGVLPLNDEDYEFKTCAVVGNSGVLLKSKQGKEIDEHEKVFRINYAPTAGYEEDVGSRTDFDFVNLQHVKPFIAGRTRLGGSIPESSRSALRNTTLVLFEIFNPFARYHYYAPLLKRLETARVSGVANEHVAPGSSAIVVSPEIIAHAFKLWEAVKKAVELGAVFAGFHSKRFKPKPMSGVFAATFALHSCEKVSLYGFSPYSKTSAISSDSNKYHYFDSITGTTTHHSFDLAYEFYRQLSLWPCGGIALDIKT</sequence>
<evidence type="ECO:0000256" key="5">
    <source>
        <dbReference type="ARBA" id="ARBA00022692"/>
    </source>
</evidence>
<dbReference type="PANTHER" id="PTHR11987">
    <property type="entry name" value="ALPHA-2,8-SIALYLTRANSFERASE"/>
    <property type="match status" value="1"/>
</dbReference>
<evidence type="ECO:0000256" key="1">
    <source>
        <dbReference type="ARBA" id="ARBA00004323"/>
    </source>
</evidence>
<evidence type="ECO:0000313" key="13">
    <source>
        <dbReference type="Proteomes" id="UP000198341"/>
    </source>
</evidence>
<dbReference type="PANTHER" id="PTHR11987:SF36">
    <property type="entry name" value="SIA-ALPHA-2,3-GAL-BETA-1,4-GLCNAC-R:ALPHA 2,8-SIALYLTRANSFERASE"/>
    <property type="match status" value="1"/>
</dbReference>
<feature type="compositionally biased region" description="Basic and acidic residues" evidence="11">
    <location>
        <begin position="564"/>
        <end position="574"/>
    </location>
</feature>
<evidence type="ECO:0000256" key="11">
    <source>
        <dbReference type="SAM" id="MobiDB-lite"/>
    </source>
</evidence>
<evidence type="ECO:0000256" key="7">
    <source>
        <dbReference type="ARBA" id="ARBA00022989"/>
    </source>
</evidence>
<feature type="compositionally biased region" description="Low complexity" evidence="11">
    <location>
        <begin position="446"/>
        <end position="463"/>
    </location>
</feature>
<comment type="subcellular location">
    <subcellularLocation>
        <location evidence="1">Golgi apparatus membrane</location>
        <topology evidence="1">Single-pass type II membrane protein</topology>
    </subcellularLocation>
</comment>
<evidence type="ECO:0000256" key="9">
    <source>
        <dbReference type="ARBA" id="ARBA00023136"/>
    </source>
</evidence>
<reference evidence="12 13" key="1">
    <citation type="submission" date="2011-10" db="EMBL/GenBank/DDBJ databases">
        <authorList>
            <person name="Genoscope - CEA"/>
        </authorList>
    </citation>
    <scope>NUCLEOTIDE SEQUENCE [LARGE SCALE GENOMIC DNA]</scope>
    <source>
        <strain evidence="12 13">RCC 1105</strain>
    </source>
</reference>
<dbReference type="AlphaFoldDB" id="K8EIE7"/>
<keyword evidence="5" id="KW-0812">Transmembrane</keyword>
<feature type="region of interest" description="Disordered" evidence="11">
    <location>
        <begin position="444"/>
        <end position="485"/>
    </location>
</feature>
<feature type="compositionally biased region" description="Basic residues" evidence="11">
    <location>
        <begin position="465"/>
        <end position="475"/>
    </location>
</feature>
<feature type="compositionally biased region" description="Polar residues" evidence="11">
    <location>
        <begin position="120"/>
        <end position="139"/>
    </location>
</feature>
<keyword evidence="6" id="KW-0735">Signal-anchor</keyword>
<keyword evidence="4" id="KW-0808">Transferase</keyword>
<feature type="region of interest" description="Disordered" evidence="11">
    <location>
        <begin position="497"/>
        <end position="670"/>
    </location>
</feature>
<feature type="region of interest" description="Disordered" evidence="11">
    <location>
        <begin position="113"/>
        <end position="154"/>
    </location>
</feature>
<feature type="compositionally biased region" description="Acidic residues" evidence="11">
    <location>
        <begin position="503"/>
        <end position="522"/>
    </location>
</feature>
<feature type="compositionally biased region" description="Polar residues" evidence="11">
    <location>
        <begin position="525"/>
        <end position="552"/>
    </location>
</feature>
<dbReference type="OrthoDB" id="10264956at2759"/>
<keyword evidence="13" id="KW-1185">Reference proteome</keyword>
<evidence type="ECO:0000256" key="2">
    <source>
        <dbReference type="ARBA" id="ARBA00006003"/>
    </source>
</evidence>
<dbReference type="InterPro" id="IPR001675">
    <property type="entry name" value="Glyco_trans_29"/>
</dbReference>
<keyword evidence="3" id="KW-0328">Glycosyltransferase</keyword>
<accession>K8EIE7</accession>
<dbReference type="Proteomes" id="UP000198341">
    <property type="component" value="Chromosome 8"/>
</dbReference>